<comment type="caution">
    <text evidence="1">The sequence shown here is derived from an EMBL/GenBank/DDBJ whole genome shotgun (WGS) entry which is preliminary data.</text>
</comment>
<proteinExistence type="predicted"/>
<gene>
    <name evidence="1" type="ORF">J2Z70_004602</name>
</gene>
<reference evidence="1 2" key="1">
    <citation type="submission" date="2021-03" db="EMBL/GenBank/DDBJ databases">
        <title>Genomic Encyclopedia of Type Strains, Phase IV (KMG-IV): sequencing the most valuable type-strain genomes for metagenomic binning, comparative biology and taxonomic classification.</title>
        <authorList>
            <person name="Goeker M."/>
        </authorList>
    </citation>
    <scope>NUCLEOTIDE SEQUENCE [LARGE SCALE GENOMIC DNA]</scope>
    <source>
        <strain evidence="1 2">DSM 101953</strain>
    </source>
</reference>
<evidence type="ECO:0000313" key="2">
    <source>
        <dbReference type="Proteomes" id="UP000773462"/>
    </source>
</evidence>
<evidence type="ECO:0000313" key="1">
    <source>
        <dbReference type="EMBL" id="MBP2114436.1"/>
    </source>
</evidence>
<dbReference type="RefSeq" id="WP_281068255.1">
    <property type="nucleotide sequence ID" value="NZ_JAGGLV010000017.1"/>
</dbReference>
<dbReference type="EMBL" id="JAGGLV010000017">
    <property type="protein sequence ID" value="MBP2114436.1"/>
    <property type="molecule type" value="Genomic_DNA"/>
</dbReference>
<accession>A0ABS4NWK8</accession>
<keyword evidence="2" id="KW-1185">Reference proteome</keyword>
<name>A0ABS4NWK8_9BACL</name>
<dbReference type="Proteomes" id="UP000773462">
    <property type="component" value="Unassembled WGS sequence"/>
</dbReference>
<sequence>MGWTMDERELEALGRAGVSGMESSWPVGWTMDESELECWGELE</sequence>
<protein>
    <submittedName>
        <fullName evidence="1">Uncharacterized protein</fullName>
    </submittedName>
</protein>
<organism evidence="1 2">
    <name type="scientific">Paenibacillus silagei</name>
    <dbReference type="NCBI Taxonomy" id="1670801"/>
    <lineage>
        <taxon>Bacteria</taxon>
        <taxon>Bacillati</taxon>
        <taxon>Bacillota</taxon>
        <taxon>Bacilli</taxon>
        <taxon>Bacillales</taxon>
        <taxon>Paenibacillaceae</taxon>
        <taxon>Paenibacillus</taxon>
    </lineage>
</organism>